<comment type="function">
    <text evidence="1 12">Catalyzes the sequential NAD-dependent oxidations of L-histidinol to L-histidinaldehyde and then to L-histidine.</text>
</comment>
<evidence type="ECO:0000256" key="15">
    <source>
        <dbReference type="PIRSR" id="PIRSR000099-2"/>
    </source>
</evidence>
<evidence type="ECO:0000256" key="3">
    <source>
        <dbReference type="ARBA" id="ARBA00010178"/>
    </source>
</evidence>
<dbReference type="GO" id="GO:0000105">
    <property type="term" value="P:L-histidine biosynthetic process"/>
    <property type="evidence" value="ECO:0007669"/>
    <property type="project" value="UniProtKB-UniRule"/>
</dbReference>
<comment type="catalytic activity">
    <reaction evidence="11 12">
        <text>L-histidinol + 2 NAD(+) + H2O = L-histidine + 2 NADH + 3 H(+)</text>
        <dbReference type="Rhea" id="RHEA:20641"/>
        <dbReference type="ChEBI" id="CHEBI:15377"/>
        <dbReference type="ChEBI" id="CHEBI:15378"/>
        <dbReference type="ChEBI" id="CHEBI:57540"/>
        <dbReference type="ChEBI" id="CHEBI:57595"/>
        <dbReference type="ChEBI" id="CHEBI:57699"/>
        <dbReference type="ChEBI" id="CHEBI:57945"/>
        <dbReference type="EC" id="1.1.1.23"/>
    </reaction>
</comment>
<feature type="binding site" evidence="12 16">
    <location>
        <position position="424"/>
    </location>
    <ligand>
        <name>substrate</name>
    </ligand>
</feature>
<feature type="binding site" evidence="12 16">
    <location>
        <position position="337"/>
    </location>
    <ligand>
        <name>substrate</name>
    </ligand>
</feature>
<dbReference type="InterPro" id="IPR016161">
    <property type="entry name" value="Ald_DH/histidinol_DH"/>
</dbReference>
<keyword evidence="10 12" id="KW-0368">Histidine biosynthesis</keyword>
<comment type="cofactor">
    <cofactor evidence="12 17">
        <name>Zn(2+)</name>
        <dbReference type="ChEBI" id="CHEBI:29105"/>
    </cofactor>
    <text evidence="12 17">Binds 1 zinc ion per subunit.</text>
</comment>
<feature type="binding site" evidence="12 17">
    <location>
        <position position="370"/>
    </location>
    <ligand>
        <name>Zn(2+)</name>
        <dbReference type="ChEBI" id="CHEBI:29105"/>
    </ligand>
</feature>
<dbReference type="PRINTS" id="PR00083">
    <property type="entry name" value="HOLDHDRGNASE"/>
</dbReference>
<dbReference type="PANTHER" id="PTHR21256">
    <property type="entry name" value="HISTIDINOL DEHYDROGENASE HDH"/>
    <property type="match status" value="1"/>
</dbReference>
<comment type="similarity">
    <text evidence="3 12 13 18">Belongs to the histidinol dehydrogenase family.</text>
</comment>
<feature type="binding site" evidence="12 16">
    <location>
        <position position="429"/>
    </location>
    <ligand>
        <name>substrate</name>
    </ligand>
</feature>
<evidence type="ECO:0000256" key="8">
    <source>
        <dbReference type="ARBA" id="ARBA00023002"/>
    </source>
</evidence>
<keyword evidence="7 12" id="KW-0862">Zinc</keyword>
<dbReference type="SUPFAM" id="SSF53720">
    <property type="entry name" value="ALDH-like"/>
    <property type="match status" value="1"/>
</dbReference>
<feature type="binding site" evidence="12 15">
    <location>
        <position position="198"/>
    </location>
    <ligand>
        <name>NAD(+)</name>
        <dbReference type="ChEBI" id="CHEBI:57540"/>
    </ligand>
</feature>
<sequence>MSATDVRLQERCFNWAELSSAEQTQLLQRPTQRVSSELNATVASIITAVRTEGDAAVVRYTQQFDCADLTELRYPRERIEAQLAKLDARTKSAIDTAYSTIQKFHAAQQPQNICLETAPGIECQLRYTPMSAVGLYIPGGTAVLPSTALMLGVPAQLAGCPRVVLVSPPNQQGELAPALLYAAQKCGITEIYRCGGAQAIAALAYGTETIGKVNKIFGPGNSFVTAAKQAVSQDPAGAAIDMPAGPSELMVIADADANPAYVAADLLSQAEHGADSQVVLLTDSAAQLTAVQQQLELQLAQLSRASTAAQALSNSALIQVRDLAESVAISQAYAPEHLSVQTADAEQLAEQLTNAGSLFIGAFTPESGGDYATGTNHVLPTYGFADTVSSLGLLDFFRRYTSQKATREGLVGLADAIVALAEAEGLDAHARAVTVRLQESNS</sequence>
<dbReference type="CDD" id="cd06572">
    <property type="entry name" value="Histidinol_dh"/>
    <property type="match status" value="1"/>
</dbReference>
<evidence type="ECO:0000313" key="19">
    <source>
        <dbReference type="EMBL" id="RUO46143.1"/>
    </source>
</evidence>
<dbReference type="GO" id="GO:0008270">
    <property type="term" value="F:zinc ion binding"/>
    <property type="evidence" value="ECO:0007669"/>
    <property type="project" value="UniProtKB-UniRule"/>
</dbReference>
<evidence type="ECO:0000256" key="10">
    <source>
        <dbReference type="ARBA" id="ARBA00023102"/>
    </source>
</evidence>
<dbReference type="Pfam" id="PF00815">
    <property type="entry name" value="Histidinol_dh"/>
    <property type="match status" value="1"/>
</dbReference>
<dbReference type="GO" id="GO:0051287">
    <property type="term" value="F:NAD binding"/>
    <property type="evidence" value="ECO:0007669"/>
    <property type="project" value="InterPro"/>
</dbReference>
<dbReference type="PANTHER" id="PTHR21256:SF2">
    <property type="entry name" value="HISTIDINE BIOSYNTHESIS TRIFUNCTIONAL PROTEIN"/>
    <property type="match status" value="1"/>
</dbReference>
<evidence type="ECO:0000256" key="7">
    <source>
        <dbReference type="ARBA" id="ARBA00022833"/>
    </source>
</evidence>
<evidence type="ECO:0000256" key="16">
    <source>
        <dbReference type="PIRSR" id="PIRSR000099-3"/>
    </source>
</evidence>
<protein>
    <recommendedName>
        <fullName evidence="4 12">Histidinol dehydrogenase</fullName>
        <shortName evidence="12">HDH</shortName>
        <ecNumber evidence="4 12">1.1.1.23</ecNumber>
    </recommendedName>
</protein>
<comment type="caution">
    <text evidence="19">The sequence shown here is derived from an EMBL/GenBank/DDBJ whole genome shotgun (WGS) entry which is preliminary data.</text>
</comment>
<organism evidence="19 20">
    <name type="scientific">Pseudidiomarina aquimaris</name>
    <dbReference type="NCBI Taxonomy" id="641841"/>
    <lineage>
        <taxon>Bacteria</taxon>
        <taxon>Pseudomonadati</taxon>
        <taxon>Pseudomonadota</taxon>
        <taxon>Gammaproteobacteria</taxon>
        <taxon>Alteromonadales</taxon>
        <taxon>Idiomarinaceae</taxon>
        <taxon>Pseudidiomarina</taxon>
    </lineage>
</organism>
<evidence type="ECO:0000256" key="6">
    <source>
        <dbReference type="ARBA" id="ARBA00022723"/>
    </source>
</evidence>
<feature type="binding site" evidence="12 15">
    <location>
        <position position="221"/>
    </location>
    <ligand>
        <name>NAD(+)</name>
        <dbReference type="ChEBI" id="CHEBI:57540"/>
    </ligand>
</feature>
<dbReference type="OrthoDB" id="9805269at2"/>
<reference evidence="20" key="1">
    <citation type="journal article" date="2018" name="Front. Microbiol.">
        <title>Genome-Based Analysis Reveals the Taxonomy and Diversity of the Family Idiomarinaceae.</title>
        <authorList>
            <person name="Liu Y."/>
            <person name="Lai Q."/>
            <person name="Shao Z."/>
        </authorList>
    </citation>
    <scope>NUCLEOTIDE SEQUENCE [LARGE SCALE GENOMIC DNA]</scope>
    <source>
        <strain evidence="20">SW15</strain>
    </source>
</reference>
<dbReference type="InterPro" id="IPR022695">
    <property type="entry name" value="Histidinol_DH_monofunct"/>
</dbReference>
<dbReference type="RefSeq" id="WP_126834720.1">
    <property type="nucleotide sequence ID" value="NZ_PIPT01000010.1"/>
</dbReference>
<keyword evidence="5 12" id="KW-0028">Amino-acid biosynthesis</keyword>
<dbReference type="PROSITE" id="PS00611">
    <property type="entry name" value="HISOL_DEHYDROGENASE"/>
    <property type="match status" value="1"/>
</dbReference>
<dbReference type="InterPro" id="IPR001692">
    <property type="entry name" value="Histidinol_DH_CS"/>
</dbReference>
<evidence type="ECO:0000256" key="12">
    <source>
        <dbReference type="HAMAP-Rule" id="MF_01024"/>
    </source>
</evidence>
<dbReference type="NCBIfam" id="TIGR00069">
    <property type="entry name" value="hisD"/>
    <property type="match status" value="1"/>
</dbReference>
<dbReference type="FunFam" id="1.20.5.1300:FF:000001">
    <property type="entry name" value="Histidine biosynthesis trifunctional protein"/>
    <property type="match status" value="1"/>
</dbReference>
<dbReference type="GO" id="GO:0005829">
    <property type="term" value="C:cytosol"/>
    <property type="evidence" value="ECO:0007669"/>
    <property type="project" value="TreeGrafter"/>
</dbReference>
<dbReference type="HAMAP" id="MF_01024">
    <property type="entry name" value="HisD"/>
    <property type="match status" value="1"/>
</dbReference>
<feature type="binding site" evidence="12 16">
    <location>
        <position position="269"/>
    </location>
    <ligand>
        <name>substrate</name>
    </ligand>
</feature>
<dbReference type="PIRSF" id="PIRSF000099">
    <property type="entry name" value="Histidinol_dh"/>
    <property type="match status" value="1"/>
</dbReference>
<evidence type="ECO:0000256" key="1">
    <source>
        <dbReference type="ARBA" id="ARBA00003850"/>
    </source>
</evidence>
<feature type="binding site" evidence="12 16">
    <location>
        <position position="370"/>
    </location>
    <ligand>
        <name>substrate</name>
    </ligand>
</feature>
<dbReference type="Gene3D" id="3.40.50.1980">
    <property type="entry name" value="Nitrogenase molybdenum iron protein domain"/>
    <property type="match status" value="2"/>
</dbReference>
<keyword evidence="6 12" id="KW-0479">Metal-binding</keyword>
<dbReference type="AlphaFoldDB" id="A0A432XBN4"/>
<evidence type="ECO:0000256" key="13">
    <source>
        <dbReference type="PIRNR" id="PIRNR000099"/>
    </source>
</evidence>
<evidence type="ECO:0000256" key="14">
    <source>
        <dbReference type="PIRSR" id="PIRSR000099-1"/>
    </source>
</evidence>
<evidence type="ECO:0000256" key="2">
    <source>
        <dbReference type="ARBA" id="ARBA00004940"/>
    </source>
</evidence>
<evidence type="ECO:0000256" key="11">
    <source>
        <dbReference type="ARBA" id="ARBA00049489"/>
    </source>
</evidence>
<evidence type="ECO:0000256" key="17">
    <source>
        <dbReference type="PIRSR" id="PIRSR000099-4"/>
    </source>
</evidence>
<feature type="active site" description="Proton acceptor" evidence="12 14">
    <location>
        <position position="337"/>
    </location>
</feature>
<accession>A0A432XBN4</accession>
<proteinExistence type="inferred from homology"/>
<evidence type="ECO:0000256" key="4">
    <source>
        <dbReference type="ARBA" id="ARBA00012965"/>
    </source>
</evidence>
<keyword evidence="8 12" id="KW-0560">Oxidoreductase</keyword>
<feature type="binding site" evidence="12 17">
    <location>
        <position position="272"/>
    </location>
    <ligand>
        <name>Zn(2+)</name>
        <dbReference type="ChEBI" id="CHEBI:29105"/>
    </ligand>
</feature>
<keyword evidence="9 12" id="KW-0520">NAD</keyword>
<evidence type="ECO:0000256" key="18">
    <source>
        <dbReference type="RuleBase" id="RU004175"/>
    </source>
</evidence>
<dbReference type="EMBL" id="PIPT01000010">
    <property type="protein sequence ID" value="RUO46143.1"/>
    <property type="molecule type" value="Genomic_DNA"/>
</dbReference>
<gene>
    <name evidence="12 19" type="primary">hisD</name>
    <name evidence="19" type="ORF">CWE21_12215</name>
</gene>
<name>A0A432XBN4_9GAMM</name>
<feature type="binding site" evidence="12 16">
    <location>
        <position position="247"/>
    </location>
    <ligand>
        <name>substrate</name>
    </ligand>
</feature>
<dbReference type="Gene3D" id="1.20.5.1300">
    <property type="match status" value="1"/>
</dbReference>
<dbReference type="EC" id="1.1.1.23" evidence="4 12"/>
<dbReference type="InterPro" id="IPR012131">
    <property type="entry name" value="Hstdl_DH"/>
</dbReference>
<feature type="binding site" evidence="12 15">
    <location>
        <position position="136"/>
    </location>
    <ligand>
        <name>NAD(+)</name>
        <dbReference type="ChEBI" id="CHEBI:57540"/>
    </ligand>
</feature>
<dbReference type="Proteomes" id="UP000286678">
    <property type="component" value="Unassembled WGS sequence"/>
</dbReference>
<feature type="binding site" evidence="12 16">
    <location>
        <position position="272"/>
    </location>
    <ligand>
        <name>substrate</name>
    </ligand>
</feature>
<feature type="active site" description="Proton acceptor" evidence="12 14">
    <location>
        <position position="336"/>
    </location>
</feature>
<evidence type="ECO:0000313" key="20">
    <source>
        <dbReference type="Proteomes" id="UP000286678"/>
    </source>
</evidence>
<evidence type="ECO:0000256" key="9">
    <source>
        <dbReference type="ARBA" id="ARBA00023027"/>
    </source>
</evidence>
<dbReference type="FunFam" id="3.40.50.1980:FF:000001">
    <property type="entry name" value="Histidinol dehydrogenase"/>
    <property type="match status" value="1"/>
</dbReference>
<feature type="binding site" evidence="12 17">
    <location>
        <position position="429"/>
    </location>
    <ligand>
        <name>Zn(2+)</name>
        <dbReference type="ChEBI" id="CHEBI:29105"/>
    </ligand>
</feature>
<dbReference type="UniPathway" id="UPA00031">
    <property type="reaction ID" value="UER00014"/>
</dbReference>
<feature type="binding site" evidence="12 17">
    <location>
        <position position="269"/>
    </location>
    <ligand>
        <name>Zn(2+)</name>
        <dbReference type="ChEBI" id="CHEBI:29105"/>
    </ligand>
</feature>
<comment type="pathway">
    <text evidence="2 12">Amino-acid biosynthesis; L-histidine biosynthesis; L-histidine from 5-phospho-alpha-D-ribose 1-diphosphate: step 9/9.</text>
</comment>
<dbReference type="GO" id="GO:0004399">
    <property type="term" value="F:histidinol dehydrogenase activity"/>
    <property type="evidence" value="ECO:0007669"/>
    <property type="project" value="UniProtKB-UniRule"/>
</dbReference>
<evidence type="ECO:0000256" key="5">
    <source>
        <dbReference type="ARBA" id="ARBA00022605"/>
    </source>
</evidence>
<keyword evidence="20" id="KW-1185">Reference proteome</keyword>